<dbReference type="EMBL" id="AAHK01000241">
    <property type="protein sequence ID" value="EAN94976.1"/>
    <property type="molecule type" value="Genomic_DNA"/>
</dbReference>
<organism evidence="1 2">
    <name type="scientific">Trypanosoma cruzi (strain CL Brener)</name>
    <dbReference type="NCBI Taxonomy" id="353153"/>
    <lineage>
        <taxon>Eukaryota</taxon>
        <taxon>Discoba</taxon>
        <taxon>Euglenozoa</taxon>
        <taxon>Kinetoplastea</taxon>
        <taxon>Metakinetoplastina</taxon>
        <taxon>Trypanosomatida</taxon>
        <taxon>Trypanosomatidae</taxon>
        <taxon>Trypanosoma</taxon>
        <taxon>Schizotrypanum</taxon>
    </lineage>
</organism>
<reference evidence="1 2" key="1">
    <citation type="journal article" date="2005" name="Science">
        <title>The genome sequence of Trypanosoma cruzi, etiologic agent of Chagas disease.</title>
        <authorList>
            <person name="El-Sayed N.M."/>
            <person name="Myler P.J."/>
            <person name="Bartholomeu D.C."/>
            <person name="Nilsson D."/>
            <person name="Aggarwal G."/>
            <person name="Tran A.N."/>
            <person name="Ghedin E."/>
            <person name="Worthey E.A."/>
            <person name="Delcher A.L."/>
            <person name="Blandin G."/>
            <person name="Westenberger S.J."/>
            <person name="Caler E."/>
            <person name="Cerqueira G.C."/>
            <person name="Branche C."/>
            <person name="Haas B."/>
            <person name="Anupama A."/>
            <person name="Arner E."/>
            <person name="Aslund L."/>
            <person name="Attipoe P."/>
            <person name="Bontempi E."/>
            <person name="Bringaud F."/>
            <person name="Burton P."/>
            <person name="Cadag E."/>
            <person name="Campbell D.A."/>
            <person name="Carrington M."/>
            <person name="Crabtree J."/>
            <person name="Darban H."/>
            <person name="da Silveira J.F."/>
            <person name="de Jong P."/>
            <person name="Edwards K."/>
            <person name="Englund P.T."/>
            <person name="Fazelina G."/>
            <person name="Feldblyum T."/>
            <person name="Ferella M."/>
            <person name="Frasch A.C."/>
            <person name="Gull K."/>
            <person name="Horn D."/>
            <person name="Hou L."/>
            <person name="Huang Y."/>
            <person name="Kindlund E."/>
            <person name="Klingbeil M."/>
            <person name="Kluge S."/>
            <person name="Koo H."/>
            <person name="Lacerda D."/>
            <person name="Levin M.J."/>
            <person name="Lorenzi H."/>
            <person name="Louie T."/>
            <person name="Machado C.R."/>
            <person name="McCulloch R."/>
            <person name="McKenna A."/>
            <person name="Mizuno Y."/>
            <person name="Mottram J.C."/>
            <person name="Nelson S."/>
            <person name="Ochaya S."/>
            <person name="Osoegawa K."/>
            <person name="Pai G."/>
            <person name="Parsons M."/>
            <person name="Pentony M."/>
            <person name="Pettersson U."/>
            <person name="Pop M."/>
            <person name="Ramirez J.L."/>
            <person name="Rinta J."/>
            <person name="Robertson L."/>
            <person name="Salzberg S.L."/>
            <person name="Sanchez D.O."/>
            <person name="Seyler A."/>
            <person name="Sharma R."/>
            <person name="Shetty J."/>
            <person name="Simpson A.J."/>
            <person name="Sisk E."/>
            <person name="Tammi M.T."/>
            <person name="Tarleton R."/>
            <person name="Teixeira S."/>
            <person name="Van Aken S."/>
            <person name="Vogt C."/>
            <person name="Ward P.N."/>
            <person name="Wickstead B."/>
            <person name="Wortman J."/>
            <person name="White O."/>
            <person name="Fraser C.M."/>
            <person name="Stuart K.D."/>
            <person name="Andersson B."/>
        </authorList>
    </citation>
    <scope>NUCLEOTIDE SEQUENCE [LARGE SCALE GENOMIC DNA]</scope>
    <source>
        <strain evidence="1 2">CL Brener</strain>
    </source>
</reference>
<dbReference type="Proteomes" id="UP000002296">
    <property type="component" value="Unassembled WGS sequence"/>
</dbReference>
<comment type="caution">
    <text evidence="1">The sequence shown here is derived from an EMBL/GenBank/DDBJ whole genome shotgun (WGS) entry which is preliminary data.</text>
</comment>
<protein>
    <submittedName>
        <fullName evidence="1">Uncharacterized protein</fullName>
    </submittedName>
</protein>
<dbReference type="KEGG" id="tcr:507953.190"/>
<evidence type="ECO:0000313" key="2">
    <source>
        <dbReference type="Proteomes" id="UP000002296"/>
    </source>
</evidence>
<dbReference type="PaxDb" id="353153-Q4DR12"/>
<dbReference type="InParanoid" id="Q4DR12"/>
<dbReference type="AlphaFoldDB" id="Q4DR12"/>
<sequence>MTVAAFSAHTHTLPCLSVGVSAAAAWSTAAAAGALERDEARNEQKRPHPPDAIKMADESCFVAFASYIANSTPCRRLTGCVHSAPFEALCCFIQCDVTIIIVVPSLNGS</sequence>
<proteinExistence type="predicted"/>
<dbReference type="RefSeq" id="XP_816827.1">
    <property type="nucleotide sequence ID" value="XM_811734.1"/>
</dbReference>
<keyword evidence="2" id="KW-1185">Reference proteome</keyword>
<name>Q4DR12_TRYCC</name>
<evidence type="ECO:0000313" key="1">
    <source>
        <dbReference type="EMBL" id="EAN94976.1"/>
    </source>
</evidence>
<dbReference type="GeneID" id="3548763"/>
<accession>Q4DR12</accession>
<gene>
    <name evidence="1" type="ORF">Tc00.1047053507953.190</name>
</gene>